<dbReference type="CDD" id="cd00165">
    <property type="entry name" value="S4"/>
    <property type="match status" value="1"/>
</dbReference>
<dbReference type="EMBL" id="EF084170">
    <property type="protein sequence ID" value="ABK23497.1"/>
    <property type="molecule type" value="mRNA"/>
</dbReference>
<dbReference type="AlphaFoldDB" id="A9NS86"/>
<keyword evidence="1" id="KW-0694">RNA-binding</keyword>
<accession>A9NS86</accession>
<sequence length="332" mass="36145">MAMGMDMYYFCSRVTHHLLARSRSRRSMSMWVRRPLFLLPLHHHHLITLTHTTSPLTTTRAPPNNAAVAALKYEKEDHLKGLSKGSAESPVKLILVQAQKAASGREIFHSDFLMPPVVEDALSAIKKLSDVEALVQGGYPQAERCRLSIGHTDVISSAPDAVSALSISGNFTFDPASHGDFLGAVLATGIRREKVGDILLQGEKGAQIIVVPELVDYIVSSLTQVHNVPVSCSPIPLLALEFQPPRTKVLKSVEASLRVDAIASAGFQMSRSKLVNLISGGDVRVNWSEVTKNGTLLKTGDIISIKGKGRVQLGEIKTTRKGKFAVDLIRYL</sequence>
<protein>
    <recommendedName>
        <fullName evidence="2">RNA-binding S4 domain-containing protein</fullName>
    </recommendedName>
</protein>
<dbReference type="PANTHER" id="PTHR13633">
    <property type="entry name" value="MITOCHONDRIAL TRANSCRIPTION RESCUE FACTOR 1"/>
    <property type="match status" value="1"/>
</dbReference>
<dbReference type="Gene3D" id="3.10.290.10">
    <property type="entry name" value="RNA-binding S4 domain"/>
    <property type="match status" value="1"/>
</dbReference>
<proteinExistence type="evidence at transcript level"/>
<evidence type="ECO:0000259" key="2">
    <source>
        <dbReference type="SMART" id="SM00363"/>
    </source>
</evidence>
<dbReference type="SUPFAM" id="SSF55174">
    <property type="entry name" value="Alpha-L RNA-binding motif"/>
    <property type="match status" value="1"/>
</dbReference>
<dbReference type="PANTHER" id="PTHR13633:SF3">
    <property type="entry name" value="MITOCHONDRIAL TRANSCRIPTION RESCUE FACTOR 1"/>
    <property type="match status" value="1"/>
</dbReference>
<dbReference type="NCBIfam" id="TIGR03069">
    <property type="entry name" value="PS_II_S4"/>
    <property type="match status" value="1"/>
</dbReference>
<dbReference type="InterPro" id="IPR012677">
    <property type="entry name" value="Nucleotide-bd_a/b_plait_sf"/>
</dbReference>
<feature type="domain" description="RNA-binding S4" evidence="2">
    <location>
        <begin position="257"/>
        <end position="317"/>
    </location>
</feature>
<dbReference type="SMART" id="SM00363">
    <property type="entry name" value="S4"/>
    <property type="match status" value="1"/>
</dbReference>
<evidence type="ECO:0000313" key="3">
    <source>
        <dbReference type="EMBL" id="ABK23497.1"/>
    </source>
</evidence>
<dbReference type="PROSITE" id="PS50889">
    <property type="entry name" value="S4"/>
    <property type="match status" value="1"/>
</dbReference>
<dbReference type="Gene3D" id="3.30.70.330">
    <property type="match status" value="1"/>
</dbReference>
<dbReference type="InterPro" id="IPR017506">
    <property type="entry name" value="PSII_S4"/>
</dbReference>
<evidence type="ECO:0000256" key="1">
    <source>
        <dbReference type="PROSITE-ProRule" id="PRU00182"/>
    </source>
</evidence>
<name>A9NS86_PICSI</name>
<dbReference type="GO" id="GO:0003723">
    <property type="term" value="F:RNA binding"/>
    <property type="evidence" value="ECO:0007669"/>
    <property type="project" value="UniProtKB-KW"/>
</dbReference>
<dbReference type="InterPro" id="IPR002942">
    <property type="entry name" value="S4_RNA-bd"/>
</dbReference>
<dbReference type="Pfam" id="PF17774">
    <property type="entry name" value="YlmH_RBD"/>
    <property type="match status" value="1"/>
</dbReference>
<reference evidence="3" key="1">
    <citation type="journal article" date="2008" name="BMC Genomics">
        <title>A conifer genomics resource of 200,000 spruce (Picea spp.) ESTs and 6,464 high-quality, sequence-finished full-length cDNAs for Sitka spruce (Picea sitchensis).</title>
        <authorList>
            <person name="Ralph S.G."/>
            <person name="Chun H.J."/>
            <person name="Kolosova N."/>
            <person name="Cooper D."/>
            <person name="Oddy C."/>
            <person name="Ritland C.E."/>
            <person name="Kirkpatrick R."/>
            <person name="Moore R."/>
            <person name="Barber S."/>
            <person name="Holt R.A."/>
            <person name="Jones S.J."/>
            <person name="Marra M.A."/>
            <person name="Douglas C.J."/>
            <person name="Ritland K."/>
            <person name="Bohlmann J."/>
        </authorList>
    </citation>
    <scope>NUCLEOTIDE SEQUENCE</scope>
    <source>
        <tissue evidence="3">Bark</tissue>
    </source>
</reference>
<organism evidence="3">
    <name type="scientific">Picea sitchensis</name>
    <name type="common">Sitka spruce</name>
    <name type="synonym">Pinus sitchensis</name>
    <dbReference type="NCBI Taxonomy" id="3332"/>
    <lineage>
        <taxon>Eukaryota</taxon>
        <taxon>Viridiplantae</taxon>
        <taxon>Streptophyta</taxon>
        <taxon>Embryophyta</taxon>
        <taxon>Tracheophyta</taxon>
        <taxon>Spermatophyta</taxon>
        <taxon>Pinopsida</taxon>
        <taxon>Pinidae</taxon>
        <taxon>Conifers I</taxon>
        <taxon>Pinales</taxon>
        <taxon>Pinaceae</taxon>
        <taxon>Picea</taxon>
    </lineage>
</organism>
<dbReference type="InterPro" id="IPR036986">
    <property type="entry name" value="S4_RNA-bd_sf"/>
</dbReference>
<dbReference type="InterPro" id="IPR040591">
    <property type="entry name" value="RqcP2_RBD"/>
</dbReference>
<dbReference type="Pfam" id="PF01479">
    <property type="entry name" value="S4"/>
    <property type="match status" value="1"/>
</dbReference>